<evidence type="ECO:0000256" key="2">
    <source>
        <dbReference type="ARBA" id="ARBA00022741"/>
    </source>
</evidence>
<gene>
    <name evidence="7" type="primary">nrdR</name>
</gene>
<dbReference type="InterPro" id="IPR055173">
    <property type="entry name" value="NrdR-like_N"/>
</dbReference>
<evidence type="ECO:0000256" key="4">
    <source>
        <dbReference type="ARBA" id="ARBA00023015"/>
    </source>
</evidence>
<keyword evidence="5 7" id="KW-0238">DNA-binding</keyword>
<dbReference type="AlphaFoldDB" id="S5DP79"/>
<evidence type="ECO:0000256" key="1">
    <source>
        <dbReference type="ARBA" id="ARBA00022491"/>
    </source>
</evidence>
<comment type="caution">
    <text evidence="7">Lacks conserved residue(s) required for the propagation of feature annotation.</text>
</comment>
<evidence type="ECO:0000256" key="7">
    <source>
        <dbReference type="HAMAP-Rule" id="MF_00440"/>
    </source>
</evidence>
<dbReference type="HAMAP" id="MF_00440">
    <property type="entry name" value="NrdR"/>
    <property type="match status" value="1"/>
</dbReference>
<dbReference type="PANTHER" id="PTHR30455:SF2">
    <property type="entry name" value="TRANSCRIPTIONAL REPRESSOR NRDR"/>
    <property type="match status" value="1"/>
</dbReference>
<feature type="domain" description="ATP-cone" evidence="8">
    <location>
        <begin position="46"/>
        <end position="135"/>
    </location>
</feature>
<dbReference type="GO" id="GO:0008270">
    <property type="term" value="F:zinc ion binding"/>
    <property type="evidence" value="ECO:0007669"/>
    <property type="project" value="InterPro"/>
</dbReference>
<comment type="similarity">
    <text evidence="7">Belongs to the NrdR family.</text>
</comment>
<dbReference type="GO" id="GO:0003677">
    <property type="term" value="F:DNA binding"/>
    <property type="evidence" value="ECO:0007669"/>
    <property type="project" value="UniProtKB-KW"/>
</dbReference>
<keyword evidence="3 7" id="KW-0067">ATP-binding</keyword>
<comment type="function">
    <text evidence="7">Negatively regulates transcription of bacterial ribonucleotide reductase nrd genes and operons by binding to NrdR-boxes.</text>
</comment>
<proteinExistence type="inferred from homology"/>
<dbReference type="EMBL" id="KC811108">
    <property type="protein sequence ID" value="AGQ18660.1"/>
    <property type="molecule type" value="Genomic_DNA"/>
</dbReference>
<organism evidence="9">
    <name type="scientific">Candidatus Actinomarina minuta</name>
    <dbReference type="NCBI Taxonomy" id="1389454"/>
    <lineage>
        <taxon>Bacteria</taxon>
        <taxon>Bacillati</taxon>
        <taxon>Actinomycetota</taxon>
        <taxon>Actinomycetes</taxon>
        <taxon>Candidatus Actinomarinidae</taxon>
        <taxon>Candidatus Actinomarinales</taxon>
        <taxon>Candidatus Actinomarineae</taxon>
        <taxon>Candidatus Actinomarinaceae</taxon>
        <taxon>Candidatus Actinomarina</taxon>
    </lineage>
</organism>
<evidence type="ECO:0000256" key="3">
    <source>
        <dbReference type="ARBA" id="ARBA00022840"/>
    </source>
</evidence>
<evidence type="ECO:0000256" key="6">
    <source>
        <dbReference type="ARBA" id="ARBA00023163"/>
    </source>
</evidence>
<evidence type="ECO:0000313" key="9">
    <source>
        <dbReference type="EMBL" id="AGQ18660.1"/>
    </source>
</evidence>
<dbReference type="GO" id="GO:0005524">
    <property type="term" value="F:ATP binding"/>
    <property type="evidence" value="ECO:0007669"/>
    <property type="project" value="UniProtKB-UniRule"/>
</dbReference>
<keyword evidence="4 7" id="KW-0805">Transcription regulation</keyword>
<name>S5DP79_9ACTN</name>
<keyword evidence="2 7" id="KW-0547">Nucleotide-binding</keyword>
<dbReference type="NCBIfam" id="TIGR00244">
    <property type="entry name" value="transcriptional regulator NrdR"/>
    <property type="match status" value="1"/>
</dbReference>
<dbReference type="PANTHER" id="PTHR30455">
    <property type="entry name" value="TRANSCRIPTIONAL REPRESSOR NRDR"/>
    <property type="match status" value="1"/>
</dbReference>
<evidence type="ECO:0000259" key="8">
    <source>
        <dbReference type="PROSITE" id="PS51161"/>
    </source>
</evidence>
<dbReference type="PROSITE" id="PS51161">
    <property type="entry name" value="ATP_CONE"/>
    <property type="match status" value="1"/>
</dbReference>
<keyword evidence="1 7" id="KW-0678">Repressor</keyword>
<evidence type="ECO:0000256" key="5">
    <source>
        <dbReference type="ARBA" id="ARBA00023125"/>
    </source>
</evidence>
<sequence>MVCPFGEECVTSVIDSRKNSEGIRRRRECSTCGLRFTTYEKADITLMVEKRSGDIEEFSYEKLYQGIDNAFGGIDISDKKLKTLVDNVYKDIKSHGKKIKSKIIGETVLIHLKNINEVAYLRFASVYKEFSDVTDFEKEAAELN</sequence>
<dbReference type="Pfam" id="PF03477">
    <property type="entry name" value="ATP-cone"/>
    <property type="match status" value="1"/>
</dbReference>
<keyword evidence="6 7" id="KW-0804">Transcription</keyword>
<dbReference type="InterPro" id="IPR003796">
    <property type="entry name" value="RNR_NrdR-like"/>
</dbReference>
<dbReference type="GO" id="GO:0045892">
    <property type="term" value="P:negative regulation of DNA-templated transcription"/>
    <property type="evidence" value="ECO:0007669"/>
    <property type="project" value="UniProtKB-UniRule"/>
</dbReference>
<protein>
    <recommendedName>
        <fullName evidence="7">Transcriptional repressor NrdR</fullName>
    </recommendedName>
</protein>
<dbReference type="Pfam" id="PF22811">
    <property type="entry name" value="Zn_ribbon_NrdR"/>
    <property type="match status" value="1"/>
</dbReference>
<accession>S5DP79</accession>
<dbReference type="InterPro" id="IPR005144">
    <property type="entry name" value="ATP-cone_dom"/>
</dbReference>
<reference evidence="9" key="1">
    <citation type="journal article" date="2013" name="Sci. Rep.">
        <title>Metagenomics uncovers a new group of low GC and ultra-small marine Actinobacteria.</title>
        <authorList>
            <person name="Ghai R."/>
            <person name="Mizuno C.M."/>
            <person name="Picazo A."/>
            <person name="Camacho A."/>
            <person name="Rodriguez-Valera F."/>
        </authorList>
    </citation>
    <scope>NUCLEOTIDE SEQUENCE</scope>
</reference>